<evidence type="ECO:0000256" key="5">
    <source>
        <dbReference type="ARBA" id="ARBA00023242"/>
    </source>
</evidence>
<dbReference type="STRING" id="1754190.A0A1Y2BFS0"/>
<evidence type="ECO:0000313" key="10">
    <source>
        <dbReference type="Proteomes" id="UP000193920"/>
    </source>
</evidence>
<comment type="caution">
    <text evidence="9">The sequence shown here is derived from an EMBL/GenBank/DDBJ whole genome shotgun (WGS) entry which is preliminary data.</text>
</comment>
<accession>A0A1Y2BFS0</accession>
<comment type="similarity">
    <text evidence="2">Belongs to the DNA polymerase alpha subunit B family.</text>
</comment>
<feature type="compositionally biased region" description="Low complexity" evidence="6">
    <location>
        <begin position="550"/>
        <end position="566"/>
    </location>
</feature>
<evidence type="ECO:0000256" key="3">
    <source>
        <dbReference type="ARBA" id="ARBA00018596"/>
    </source>
</evidence>
<evidence type="ECO:0000313" key="9">
    <source>
        <dbReference type="EMBL" id="ORY33668.1"/>
    </source>
</evidence>
<dbReference type="GO" id="GO:0003677">
    <property type="term" value="F:DNA binding"/>
    <property type="evidence" value="ECO:0007669"/>
    <property type="project" value="InterPro"/>
</dbReference>
<dbReference type="Gene3D" id="3.60.21.60">
    <property type="match status" value="2"/>
</dbReference>
<evidence type="ECO:0000256" key="6">
    <source>
        <dbReference type="SAM" id="MobiDB-lite"/>
    </source>
</evidence>
<keyword evidence="5" id="KW-0539">Nucleus</keyword>
<keyword evidence="4" id="KW-0235">DNA replication</keyword>
<feature type="region of interest" description="Disordered" evidence="6">
    <location>
        <begin position="684"/>
        <end position="714"/>
    </location>
</feature>
<dbReference type="GO" id="GO:0005658">
    <property type="term" value="C:alpha DNA polymerase:primase complex"/>
    <property type="evidence" value="ECO:0007669"/>
    <property type="project" value="TreeGrafter"/>
</dbReference>
<feature type="compositionally biased region" description="Polar residues" evidence="6">
    <location>
        <begin position="123"/>
        <end position="134"/>
    </location>
</feature>
<dbReference type="EMBL" id="MCOG01000159">
    <property type="protein sequence ID" value="ORY33668.1"/>
    <property type="molecule type" value="Genomic_DNA"/>
</dbReference>
<dbReference type="Proteomes" id="UP000193920">
    <property type="component" value="Unassembled WGS sequence"/>
</dbReference>
<feature type="domain" description="DNA polymerase alpha/delta/epsilon subunit B" evidence="7">
    <location>
        <begin position="359"/>
        <end position="625"/>
    </location>
</feature>
<dbReference type="AlphaFoldDB" id="A0A1Y2BFS0"/>
<feature type="non-terminal residue" evidence="9">
    <location>
        <position position="1"/>
    </location>
</feature>
<dbReference type="PIRSF" id="PIRSF018300">
    <property type="entry name" value="DNA_pol_alph_2"/>
    <property type="match status" value="1"/>
</dbReference>
<evidence type="ECO:0000259" key="8">
    <source>
        <dbReference type="Pfam" id="PF22062"/>
    </source>
</evidence>
<evidence type="ECO:0000256" key="2">
    <source>
        <dbReference type="ARBA" id="ARBA00007299"/>
    </source>
</evidence>
<evidence type="ECO:0000256" key="1">
    <source>
        <dbReference type="ARBA" id="ARBA00004123"/>
    </source>
</evidence>
<proteinExistence type="inferred from homology"/>
<feature type="region of interest" description="Disordered" evidence="6">
    <location>
        <begin position="118"/>
        <end position="137"/>
    </location>
</feature>
<name>A0A1Y2BFS0_9FUNG</name>
<feature type="region of interest" description="Disordered" evidence="6">
    <location>
        <begin position="544"/>
        <end position="567"/>
    </location>
</feature>
<protein>
    <recommendedName>
        <fullName evidence="3">DNA polymerase alpha subunit B</fullName>
    </recommendedName>
</protein>
<dbReference type="Pfam" id="PF04042">
    <property type="entry name" value="DNA_pol_E_B"/>
    <property type="match status" value="1"/>
</dbReference>
<dbReference type="InterPro" id="IPR007185">
    <property type="entry name" value="DNA_pol_a/d/e_bsu"/>
</dbReference>
<sequence>QKGLTDKIIKELVQYCEVYNLTPEELFEKWEPYAISNIPDDSINEDLLEEFRISVLQNEIENNKQKSKAFVLSPNRMNIKNEKKIYNKNDVDNLDEVVSEIININKRKKNSQNVFGGTIASPGRNNQNSISFPSRANVPYSPTKYRNISKKDEISSMTKKFLNRQRIGELEDILNRDIPKPNLDSSITKDFSIFLLDDKQICSTYRYMYTKLSDLSDILDERIDYISELIRDHNGIEEFANPYQIINEDFYTAGRICYDIIDILDASTVKNNENSVLIEPSKRIASGHKIRLNFSKLANEGKQYTLFPGQIIGVKGTNPTGKCIEVSEIIEPPSLPIPTSPSSDILQYYTDCKGQPLSIFVASGPYTCEDSLNYEPLAELFEKYIIPEKPDILILMGPFIDDRHPKIQNGDTELTPEDLFSKYISPHIVKFYMESAHSKIIIIPSNNDIITNSVCFPQPPLDSEMMMSRSNQFNKDKNQQILNTRRVQKRKCLGLPVDEKGERIFYYPNPVQFQVNDIVFAVCNNDILTHLSKEEVSHSSFQFGSPTKGSFSPKPKLNSNPNSSNRSFDKISRLTRHLLQQRSFYPLFPPALDEANIIYNQSKGFDIDIKPDVLILNSAQRRFAKIIDGMVCVNPGQVVHKIAGTFSKLYIYPLNPKDLPNHLNDVKIKVEDDIKLNIKKEEEEDNKKNIKLDIKKEEDGDEDSTKDMEIDKEKDVPLIHEVSERCRVEIQRV</sequence>
<dbReference type="GO" id="GO:0006270">
    <property type="term" value="P:DNA replication initiation"/>
    <property type="evidence" value="ECO:0007669"/>
    <property type="project" value="TreeGrafter"/>
</dbReference>
<dbReference type="OrthoDB" id="336885at2759"/>
<feature type="domain" description="DNA polymerase alpha subunit B OB" evidence="8">
    <location>
        <begin position="216"/>
        <end position="331"/>
    </location>
</feature>
<dbReference type="PANTHER" id="PTHR23061">
    <property type="entry name" value="DNA POLYMERASE 2 ALPHA 70 KDA SUBUNIT"/>
    <property type="match status" value="1"/>
</dbReference>
<reference evidence="9 10" key="1">
    <citation type="submission" date="2016-08" db="EMBL/GenBank/DDBJ databases">
        <title>A Parts List for Fungal Cellulosomes Revealed by Comparative Genomics.</title>
        <authorList>
            <consortium name="DOE Joint Genome Institute"/>
            <person name="Haitjema C.H."/>
            <person name="Gilmore S.P."/>
            <person name="Henske J.K."/>
            <person name="Solomon K.V."/>
            <person name="De Groot R."/>
            <person name="Kuo A."/>
            <person name="Mondo S.J."/>
            <person name="Salamov A.A."/>
            <person name="Labutti K."/>
            <person name="Zhao Z."/>
            <person name="Chiniquy J."/>
            <person name="Barry K."/>
            <person name="Brewer H.M."/>
            <person name="Purvine S.O."/>
            <person name="Wright A.T."/>
            <person name="Boxma B."/>
            <person name="Van Alen T."/>
            <person name="Hackstein J.H."/>
            <person name="Baker S.E."/>
            <person name="Grigoriev I.V."/>
            <person name="O'Malley M.A."/>
        </authorList>
    </citation>
    <scope>NUCLEOTIDE SEQUENCE [LARGE SCALE GENOMIC DNA]</scope>
    <source>
        <strain evidence="9 10">G1</strain>
    </source>
</reference>
<dbReference type="InterPro" id="IPR016722">
    <property type="entry name" value="DNA_pol_alpha_bsu"/>
</dbReference>
<comment type="subcellular location">
    <subcellularLocation>
        <location evidence="1">Nucleus</location>
    </subcellularLocation>
</comment>
<dbReference type="PANTHER" id="PTHR23061:SF12">
    <property type="entry name" value="DNA POLYMERASE ALPHA SUBUNIT B"/>
    <property type="match status" value="1"/>
</dbReference>
<evidence type="ECO:0000256" key="4">
    <source>
        <dbReference type="ARBA" id="ARBA00022705"/>
    </source>
</evidence>
<organism evidence="9 10">
    <name type="scientific">Neocallimastix californiae</name>
    <dbReference type="NCBI Taxonomy" id="1754190"/>
    <lineage>
        <taxon>Eukaryota</taxon>
        <taxon>Fungi</taxon>
        <taxon>Fungi incertae sedis</taxon>
        <taxon>Chytridiomycota</taxon>
        <taxon>Chytridiomycota incertae sedis</taxon>
        <taxon>Neocallimastigomycetes</taxon>
        <taxon>Neocallimastigales</taxon>
        <taxon>Neocallimastigaceae</taxon>
        <taxon>Neocallimastix</taxon>
    </lineage>
</organism>
<dbReference type="InterPro" id="IPR054300">
    <property type="entry name" value="OB_DPOA2"/>
</dbReference>
<keyword evidence="10" id="KW-1185">Reference proteome</keyword>
<dbReference type="Pfam" id="PF22062">
    <property type="entry name" value="OB_DPOA2"/>
    <property type="match status" value="1"/>
</dbReference>
<evidence type="ECO:0000259" key="7">
    <source>
        <dbReference type="Pfam" id="PF04042"/>
    </source>
</evidence>
<gene>
    <name evidence="9" type="ORF">LY90DRAFT_705096</name>
</gene>